<dbReference type="eggNOG" id="COG1438">
    <property type="taxonomic scope" value="Bacteria"/>
</dbReference>
<keyword evidence="9" id="KW-0678">Repressor</keyword>
<dbReference type="GO" id="GO:1900079">
    <property type="term" value="P:regulation of arginine biosynthetic process"/>
    <property type="evidence" value="ECO:0007669"/>
    <property type="project" value="UniProtKB-UniRule"/>
</dbReference>
<keyword evidence="9" id="KW-0055">Arginine biosynthesis</keyword>
<dbReference type="PRINTS" id="PR01467">
    <property type="entry name" value="ARGREPRESSOR"/>
</dbReference>
<evidence type="ECO:0000256" key="7">
    <source>
        <dbReference type="ARBA" id="ARBA00023125"/>
    </source>
</evidence>
<dbReference type="AlphaFoldDB" id="V5WLC9"/>
<organism evidence="12 13">
    <name type="scientific">Salinispira pacifica</name>
    <dbReference type="NCBI Taxonomy" id="1307761"/>
    <lineage>
        <taxon>Bacteria</taxon>
        <taxon>Pseudomonadati</taxon>
        <taxon>Spirochaetota</taxon>
        <taxon>Spirochaetia</taxon>
        <taxon>Spirochaetales</taxon>
        <taxon>Spirochaetaceae</taxon>
        <taxon>Salinispira</taxon>
    </lineage>
</organism>
<reference evidence="12 13" key="1">
    <citation type="journal article" date="2015" name="Stand. Genomic Sci.">
        <title>Complete genome sequence and description of Salinispira pacifica gen. nov., sp. nov., a novel spirochaete isolated form a hypersaline microbial mat.</title>
        <authorList>
            <person name="Ben Hania W."/>
            <person name="Joseph M."/>
            <person name="Schumann P."/>
            <person name="Bunk B."/>
            <person name="Fiebig A."/>
            <person name="Sproer C."/>
            <person name="Klenk H.P."/>
            <person name="Fardeau M.L."/>
            <person name="Spring S."/>
        </authorList>
    </citation>
    <scope>NUCLEOTIDE SEQUENCE [LARGE SCALE GENOMIC DNA]</scope>
    <source>
        <strain evidence="12 13">L21-RPul-D2</strain>
    </source>
</reference>
<dbReference type="HOGENOM" id="CLU_097103_0_0_12"/>
<comment type="subcellular location">
    <subcellularLocation>
        <location evidence="1 9">Cytoplasm</location>
    </subcellularLocation>
</comment>
<dbReference type="HAMAP" id="MF_00173">
    <property type="entry name" value="Arg_repressor"/>
    <property type="match status" value="1"/>
</dbReference>
<dbReference type="RefSeq" id="WP_024269266.1">
    <property type="nucleotide sequence ID" value="NC_023035.1"/>
</dbReference>
<dbReference type="Pfam" id="PF01316">
    <property type="entry name" value="Arg_repressor"/>
    <property type="match status" value="1"/>
</dbReference>
<proteinExistence type="inferred from homology"/>
<dbReference type="SUPFAM" id="SSF46785">
    <property type="entry name" value="Winged helix' DNA-binding domain"/>
    <property type="match status" value="1"/>
</dbReference>
<dbReference type="OrthoDB" id="9807089at2"/>
<dbReference type="GO" id="GO:0006526">
    <property type="term" value="P:L-arginine biosynthetic process"/>
    <property type="evidence" value="ECO:0007669"/>
    <property type="project" value="UniProtKB-UniPathway"/>
</dbReference>
<dbReference type="InterPro" id="IPR001669">
    <property type="entry name" value="Arg_repress"/>
</dbReference>
<dbReference type="NCBIfam" id="TIGR01529">
    <property type="entry name" value="argR_whole"/>
    <property type="match status" value="1"/>
</dbReference>
<evidence type="ECO:0000256" key="2">
    <source>
        <dbReference type="ARBA" id="ARBA00005040"/>
    </source>
</evidence>
<dbReference type="PANTHER" id="PTHR34471:SF1">
    <property type="entry name" value="ARGININE REPRESSOR"/>
    <property type="match status" value="1"/>
</dbReference>
<evidence type="ECO:0000313" key="12">
    <source>
        <dbReference type="EMBL" id="AHC16369.1"/>
    </source>
</evidence>
<name>V5WLC9_9SPIO</name>
<dbReference type="InterPro" id="IPR020899">
    <property type="entry name" value="Arg_repress_C"/>
</dbReference>
<evidence type="ECO:0000256" key="1">
    <source>
        <dbReference type="ARBA" id="ARBA00004496"/>
    </source>
</evidence>
<evidence type="ECO:0000259" key="10">
    <source>
        <dbReference type="Pfam" id="PF01316"/>
    </source>
</evidence>
<evidence type="ECO:0000256" key="6">
    <source>
        <dbReference type="ARBA" id="ARBA00023015"/>
    </source>
</evidence>
<keyword evidence="5 9" id="KW-0963">Cytoplasm</keyword>
<dbReference type="Gene3D" id="1.10.10.10">
    <property type="entry name" value="Winged helix-like DNA-binding domain superfamily/Winged helix DNA-binding domain"/>
    <property type="match status" value="1"/>
</dbReference>
<evidence type="ECO:0000256" key="4">
    <source>
        <dbReference type="ARBA" id="ARBA00021148"/>
    </source>
</evidence>
<dbReference type="InterPro" id="IPR036388">
    <property type="entry name" value="WH-like_DNA-bd_sf"/>
</dbReference>
<dbReference type="Gene3D" id="3.30.1360.40">
    <property type="match status" value="1"/>
</dbReference>
<dbReference type="InterPro" id="IPR036390">
    <property type="entry name" value="WH_DNA-bd_sf"/>
</dbReference>
<keyword evidence="9" id="KW-0028">Amino-acid biosynthesis</keyword>
<dbReference type="GO" id="GO:0005737">
    <property type="term" value="C:cytoplasm"/>
    <property type="evidence" value="ECO:0007669"/>
    <property type="project" value="UniProtKB-SubCell"/>
</dbReference>
<accession>V5WLC9</accession>
<evidence type="ECO:0000256" key="8">
    <source>
        <dbReference type="ARBA" id="ARBA00023163"/>
    </source>
</evidence>
<evidence type="ECO:0000256" key="3">
    <source>
        <dbReference type="ARBA" id="ARBA00008316"/>
    </source>
</evidence>
<feature type="domain" description="Arginine repressor C-terminal" evidence="11">
    <location>
        <begin position="83"/>
        <end position="147"/>
    </location>
</feature>
<keyword evidence="7 9" id="KW-0238">DNA-binding</keyword>
<keyword evidence="6 9" id="KW-0805">Transcription regulation</keyword>
<dbReference type="GO" id="GO:0051259">
    <property type="term" value="P:protein complex oligomerization"/>
    <property type="evidence" value="ECO:0007669"/>
    <property type="project" value="InterPro"/>
</dbReference>
<keyword evidence="8 9" id="KW-0804">Transcription</keyword>
<dbReference type="STRING" id="1307761.L21SP2_3025"/>
<dbReference type="GO" id="GO:0003677">
    <property type="term" value="F:DNA binding"/>
    <property type="evidence" value="ECO:0007669"/>
    <property type="project" value="UniProtKB-KW"/>
</dbReference>
<dbReference type="SUPFAM" id="SSF55252">
    <property type="entry name" value="C-terminal domain of arginine repressor"/>
    <property type="match status" value="1"/>
</dbReference>
<dbReference type="Pfam" id="PF02863">
    <property type="entry name" value="Arg_repressor_C"/>
    <property type="match status" value="1"/>
</dbReference>
<dbReference type="PANTHER" id="PTHR34471">
    <property type="entry name" value="ARGININE REPRESSOR"/>
    <property type="match status" value="1"/>
</dbReference>
<evidence type="ECO:0000313" key="13">
    <source>
        <dbReference type="Proteomes" id="UP000018680"/>
    </source>
</evidence>
<protein>
    <recommendedName>
        <fullName evidence="4 9">Arginine repressor</fullName>
    </recommendedName>
</protein>
<dbReference type="Proteomes" id="UP000018680">
    <property type="component" value="Chromosome"/>
</dbReference>
<dbReference type="EMBL" id="CP006939">
    <property type="protein sequence ID" value="AHC16369.1"/>
    <property type="molecule type" value="Genomic_DNA"/>
</dbReference>
<dbReference type="KEGG" id="slr:L21SP2_3025"/>
<evidence type="ECO:0000256" key="9">
    <source>
        <dbReference type="HAMAP-Rule" id="MF_00173"/>
    </source>
</evidence>
<evidence type="ECO:0000259" key="11">
    <source>
        <dbReference type="Pfam" id="PF02863"/>
    </source>
</evidence>
<comment type="function">
    <text evidence="9">Regulates arginine biosynthesis genes.</text>
</comment>
<comment type="pathway">
    <text evidence="2 9">Amino-acid biosynthesis; L-arginine biosynthesis [regulation].</text>
</comment>
<dbReference type="InterPro" id="IPR036251">
    <property type="entry name" value="Arg_repress_C_sf"/>
</dbReference>
<dbReference type="UniPathway" id="UPA00068"/>
<feature type="domain" description="Arginine repressor DNA-binding" evidence="10">
    <location>
        <begin position="3"/>
        <end position="70"/>
    </location>
</feature>
<dbReference type="InterPro" id="IPR020900">
    <property type="entry name" value="Arg_repress_DNA-bd"/>
</dbReference>
<dbReference type="PATRIC" id="fig|1307761.3.peg.3014"/>
<gene>
    <name evidence="9" type="primary">argR</name>
    <name evidence="12" type="ORF">L21SP2_3025</name>
</gene>
<comment type="similarity">
    <text evidence="3 9">Belongs to the ArgR family.</text>
</comment>
<sequence length="156" mass="17509">MKERTQRLKAIKRIIRSHRINSQETLLNHLVRDGFNVTQATLSRDLKLLKVGKISEGADGYYYSLPSEEERKESEHSYVLDFQRGFVSIDFSQNMGVIRTLPGHAGSVALALDSIAFEDVLGTIAGDDTVVIIIREGVSNAQMMEILRGKFPDLDE</sequence>
<evidence type="ECO:0000256" key="5">
    <source>
        <dbReference type="ARBA" id="ARBA00022490"/>
    </source>
</evidence>
<dbReference type="GO" id="GO:0003700">
    <property type="term" value="F:DNA-binding transcription factor activity"/>
    <property type="evidence" value="ECO:0007669"/>
    <property type="project" value="UniProtKB-UniRule"/>
</dbReference>
<keyword evidence="13" id="KW-1185">Reference proteome</keyword>
<dbReference type="GO" id="GO:0034618">
    <property type="term" value="F:arginine binding"/>
    <property type="evidence" value="ECO:0007669"/>
    <property type="project" value="InterPro"/>
</dbReference>